<evidence type="ECO:0000313" key="2">
    <source>
        <dbReference type="Proteomes" id="UP000001064"/>
    </source>
</evidence>
<gene>
    <name evidence="1" type="ORF">DICPUDRAFT_95748</name>
</gene>
<reference evidence="2" key="1">
    <citation type="journal article" date="2011" name="Genome Biol.">
        <title>Comparative genomics of the social amoebae Dictyostelium discoideum and Dictyostelium purpureum.</title>
        <authorList>
            <consortium name="US DOE Joint Genome Institute (JGI-PGF)"/>
            <person name="Sucgang R."/>
            <person name="Kuo A."/>
            <person name="Tian X."/>
            <person name="Salerno W."/>
            <person name="Parikh A."/>
            <person name="Feasley C.L."/>
            <person name="Dalin E."/>
            <person name="Tu H."/>
            <person name="Huang E."/>
            <person name="Barry K."/>
            <person name="Lindquist E."/>
            <person name="Shapiro H."/>
            <person name="Bruce D."/>
            <person name="Schmutz J."/>
            <person name="Salamov A."/>
            <person name="Fey P."/>
            <person name="Gaudet P."/>
            <person name="Anjard C."/>
            <person name="Babu M.M."/>
            <person name="Basu S."/>
            <person name="Bushmanova Y."/>
            <person name="van der Wel H."/>
            <person name="Katoh-Kurasawa M."/>
            <person name="Dinh C."/>
            <person name="Coutinho P.M."/>
            <person name="Saito T."/>
            <person name="Elias M."/>
            <person name="Schaap P."/>
            <person name="Kay R.R."/>
            <person name="Henrissat B."/>
            <person name="Eichinger L."/>
            <person name="Rivero F."/>
            <person name="Putnam N.H."/>
            <person name="West C.M."/>
            <person name="Loomis W.F."/>
            <person name="Chisholm R.L."/>
            <person name="Shaulsky G."/>
            <person name="Strassmann J.E."/>
            <person name="Queller D.C."/>
            <person name="Kuspa A."/>
            <person name="Grigoriev I.V."/>
        </authorList>
    </citation>
    <scope>NUCLEOTIDE SEQUENCE [LARGE SCALE GENOMIC DNA]</scope>
    <source>
        <strain evidence="2">QSDP1</strain>
    </source>
</reference>
<dbReference type="GeneID" id="10510627"/>
<evidence type="ECO:0000313" key="1">
    <source>
        <dbReference type="EMBL" id="EGC30392.1"/>
    </source>
</evidence>
<dbReference type="InParanoid" id="F1A089"/>
<organism evidence="1 2">
    <name type="scientific">Dictyostelium purpureum</name>
    <name type="common">Slime mold</name>
    <dbReference type="NCBI Taxonomy" id="5786"/>
    <lineage>
        <taxon>Eukaryota</taxon>
        <taxon>Amoebozoa</taxon>
        <taxon>Evosea</taxon>
        <taxon>Eumycetozoa</taxon>
        <taxon>Dictyostelia</taxon>
        <taxon>Dictyosteliales</taxon>
        <taxon>Dictyosteliaceae</taxon>
        <taxon>Dictyostelium</taxon>
    </lineage>
</organism>
<dbReference type="AlphaFoldDB" id="F1A089"/>
<dbReference type="Proteomes" id="UP000001064">
    <property type="component" value="Unassembled WGS sequence"/>
</dbReference>
<dbReference type="KEGG" id="dpp:DICPUDRAFT_95748"/>
<dbReference type="OrthoDB" id="10645247at2759"/>
<protein>
    <submittedName>
        <fullName evidence="1">Uncharacterized protein</fullName>
    </submittedName>
</protein>
<dbReference type="EMBL" id="GL871333">
    <property type="protein sequence ID" value="EGC30392.1"/>
    <property type="molecule type" value="Genomic_DNA"/>
</dbReference>
<dbReference type="RefSeq" id="XP_003293089.1">
    <property type="nucleotide sequence ID" value="XM_003293041.1"/>
</dbReference>
<proteinExistence type="predicted"/>
<accession>F1A089</accession>
<sequence length="114" mass="13125">MKIQLINKQISWLNSNGLNNIRVIVIFATMKNQHQQGDNSIQCQHTGTISSIKYKTGDFYFYPSTKYQNTIVFPIPDNILPTIILPNISNLYSLKITLRKQPFSKEIPLILTKN</sequence>
<name>F1A089_DICPU</name>
<dbReference type="VEuPathDB" id="AmoebaDB:DICPUDRAFT_95748"/>
<keyword evidence="2" id="KW-1185">Reference proteome</keyword>